<gene>
    <name evidence="2" type="ORF">IL334_004692</name>
</gene>
<feature type="region of interest" description="Disordered" evidence="1">
    <location>
        <begin position="1"/>
        <end position="462"/>
    </location>
</feature>
<evidence type="ECO:0008006" key="4">
    <source>
        <dbReference type="Google" id="ProtNLM"/>
    </source>
</evidence>
<evidence type="ECO:0000313" key="3">
    <source>
        <dbReference type="Proteomes" id="UP001329825"/>
    </source>
</evidence>
<feature type="compositionally biased region" description="Low complexity" evidence="1">
    <location>
        <begin position="218"/>
        <end position="274"/>
    </location>
</feature>
<keyword evidence="3" id="KW-1185">Reference proteome</keyword>
<feature type="compositionally biased region" description="Polar residues" evidence="1">
    <location>
        <begin position="154"/>
        <end position="173"/>
    </location>
</feature>
<evidence type="ECO:0000256" key="1">
    <source>
        <dbReference type="SAM" id="MobiDB-lite"/>
    </source>
</evidence>
<feature type="compositionally biased region" description="Basic and acidic residues" evidence="1">
    <location>
        <begin position="344"/>
        <end position="368"/>
    </location>
</feature>
<feature type="region of interest" description="Disordered" evidence="1">
    <location>
        <begin position="527"/>
        <end position="694"/>
    </location>
</feature>
<sequence>MSSMFHESASSFTSESEEEKRAQRLASARKKLQTFRASRSSEQSDVPSIASSSSKPPSPTKMMPLTTEASINSPFTFPPSHSRSSSKGKDKEVETDIPDIKHTGGHKHRRSDSQAHRRQRSSIAIPAGMTTGQGLTRPSVMGVFDGAIDRPTTPMASLLNSPEVSSDSTTSPDDNQEEIAARLSSFSFGAKPPMSTFPPKRRQQPFVPSPSLFEHDAMSSPLASPTSSVSAPNLNRLSTPSSRPPSLVFTHPTPLSLGSPAPSGPSRASLASLPSSPPTPARRKHSHTRSNSISLPNLKMGGARPTSLGIPPPTSIPSSPRSPGSGGEGTSRSSLSSPITGQRLKFEPSGRGAEAEKDRSESRRKALEKLTGAPSLSRSPVFEPQVAEISLPDLDDEDTSSVASSNRPLSGVFGSGSGSSFFSRPSSLTLPPLTASTASTSSALSASPFSWSSPNEQQSPVERWSGFGFGLAKEYGKDDGMSFGMDVSTAMAKRPSITRQLSALAEVDESEEDEMEFEDEAIAVDMIRSLSDGSEGDSSYPVEPTPNRLRELRLGSSISSSTPRQDSFDTVHTFSFPRQSSTSPSASSPTKVYGSIGRGRPKPLTMGSTSSTPTSMSTPKSAGFSARKRAAPGSGSRGSSISYKKDDSSSSSHDLSIGGSRNVFSPEALSPPLESPRFAGWGNSTKANLRPCPRPRTLVGLGIDSATSGRVLGELEEAEEETSPNLGSMWTSPIPDDADIPRPYAGYGSHDAEARRDSFAEESEWRDVQLDLEMEREALKEDVAMWKLRCGILEDKLAVERKESSTLRDRVRKLGDRLSSVSSVPTERSSSESHAVESRLIAEMREQLFNLTTTLEAERKAKEEAFVRLAENERSSQKSYDESEDDELLLTARPDQEGPFQQVIASPIITPPSPLPPNIMSSGITTPLKISRDPNLARIKGWGFPKEPSVSPPSKTDKSKKRESFFGLSTVLKRSVSADEAEIHNGVDLPCFSLPESTSTSTPSVGNLDYPTLFAFNQNQFADSPRAVSDPIPTKPRSNSIETTASLSVTANGTGTGFTSSAVSFLSSYLPHKTSLDEPRKEKKSYTSRFIHKEEQRIPEKSNIAQMDFRHGCRCCVGAVIEL</sequence>
<feature type="compositionally biased region" description="Low complexity" evidence="1">
    <location>
        <begin position="631"/>
        <end position="642"/>
    </location>
</feature>
<feature type="compositionally biased region" description="Low complexity" evidence="1">
    <location>
        <begin position="418"/>
        <end position="453"/>
    </location>
</feature>
<reference evidence="2 3" key="1">
    <citation type="submission" date="2024-01" db="EMBL/GenBank/DDBJ databases">
        <title>Comparative genomics of Cryptococcus and Kwoniella reveals pathogenesis evolution and contrasting modes of karyotype evolution via chromosome fusion or intercentromeric recombination.</title>
        <authorList>
            <person name="Coelho M.A."/>
            <person name="David-Palma M."/>
            <person name="Shea T."/>
            <person name="Bowers K."/>
            <person name="McGinley-Smith S."/>
            <person name="Mohammad A.W."/>
            <person name="Gnirke A."/>
            <person name="Yurkov A.M."/>
            <person name="Nowrousian M."/>
            <person name="Sun S."/>
            <person name="Cuomo C.A."/>
            <person name="Heitman J."/>
        </authorList>
    </citation>
    <scope>NUCLEOTIDE SEQUENCE [LARGE SCALE GENOMIC DNA]</scope>
    <source>
        <strain evidence="2">CBS 11374</strain>
    </source>
</reference>
<dbReference type="GeneID" id="87956823"/>
<feature type="compositionally biased region" description="Polar residues" evidence="1">
    <location>
        <begin position="556"/>
        <end position="572"/>
    </location>
</feature>
<protein>
    <recommendedName>
        <fullName evidence="4">Proteophosphoglycan ppg4</fullName>
    </recommendedName>
</protein>
<feature type="region of interest" description="Disordered" evidence="1">
    <location>
        <begin position="941"/>
        <end position="962"/>
    </location>
</feature>
<feature type="compositionally biased region" description="Polar residues" evidence="1">
    <location>
        <begin position="67"/>
        <end position="85"/>
    </location>
</feature>
<feature type="compositionally biased region" description="Low complexity" evidence="1">
    <location>
        <begin position="573"/>
        <end position="590"/>
    </location>
</feature>
<name>A0ABZ1D122_9TREE</name>
<proteinExistence type="predicted"/>
<dbReference type="Proteomes" id="UP001329825">
    <property type="component" value="Chromosome 6"/>
</dbReference>
<feature type="compositionally biased region" description="Low complexity" evidence="1">
    <location>
        <begin position="44"/>
        <end position="55"/>
    </location>
</feature>
<feature type="compositionally biased region" description="Basic and acidic residues" evidence="1">
    <location>
        <begin position="87"/>
        <end position="102"/>
    </location>
</feature>
<dbReference type="RefSeq" id="XP_062792460.1">
    <property type="nucleotide sequence ID" value="XM_062936409.1"/>
</dbReference>
<feature type="compositionally biased region" description="Basic residues" evidence="1">
    <location>
        <begin position="103"/>
        <end position="120"/>
    </location>
</feature>
<accession>A0ABZ1D122</accession>
<organism evidence="2 3">
    <name type="scientific">Kwoniella shivajii</name>
    <dbReference type="NCBI Taxonomy" id="564305"/>
    <lineage>
        <taxon>Eukaryota</taxon>
        <taxon>Fungi</taxon>
        <taxon>Dikarya</taxon>
        <taxon>Basidiomycota</taxon>
        <taxon>Agaricomycotina</taxon>
        <taxon>Tremellomycetes</taxon>
        <taxon>Tremellales</taxon>
        <taxon>Cryptococcaceae</taxon>
        <taxon>Kwoniella</taxon>
    </lineage>
</organism>
<feature type="compositionally biased region" description="Low complexity" evidence="1">
    <location>
        <begin position="605"/>
        <end position="619"/>
    </location>
</feature>
<feature type="compositionally biased region" description="Low complexity" evidence="1">
    <location>
        <begin position="649"/>
        <end position="676"/>
    </location>
</feature>
<evidence type="ECO:0000313" key="2">
    <source>
        <dbReference type="EMBL" id="WRT67720.1"/>
    </source>
</evidence>
<dbReference type="EMBL" id="CP141886">
    <property type="protein sequence ID" value="WRT67720.1"/>
    <property type="molecule type" value="Genomic_DNA"/>
</dbReference>